<dbReference type="Proteomes" id="UP000058660">
    <property type="component" value="Chromosome"/>
</dbReference>
<feature type="domain" description="MnmC-like methyltransferase" evidence="1">
    <location>
        <begin position="122"/>
        <end position="209"/>
    </location>
</feature>
<proteinExistence type="predicted"/>
<evidence type="ECO:0000259" key="1">
    <source>
        <dbReference type="Pfam" id="PF05430"/>
    </source>
</evidence>
<dbReference type="PANTHER" id="PTHR39963:SF1">
    <property type="entry name" value="MNMC-LIKE METHYLTRANSFERASE DOMAIN-CONTAINING PROTEIN"/>
    <property type="match status" value="1"/>
</dbReference>
<dbReference type="NCBIfam" id="NF033855">
    <property type="entry name" value="tRNA_MNMC2"/>
    <property type="match status" value="1"/>
</dbReference>
<evidence type="ECO:0000313" key="3">
    <source>
        <dbReference type="Proteomes" id="UP000058660"/>
    </source>
</evidence>
<keyword evidence="3" id="KW-1185">Reference proteome</keyword>
<dbReference type="InterPro" id="IPR008471">
    <property type="entry name" value="MnmC-like_methylTransf"/>
</dbReference>
<name>A0ABM5VLU4_THEA5</name>
<accession>A0ABM5VLU4</accession>
<evidence type="ECO:0000313" key="2">
    <source>
        <dbReference type="EMBL" id="ALJ90920.1"/>
    </source>
</evidence>
<gene>
    <name evidence="2" type="ORF">TO73_1072</name>
</gene>
<dbReference type="InterPro" id="IPR029063">
    <property type="entry name" value="SAM-dependent_MTases_sf"/>
</dbReference>
<dbReference type="EMBL" id="CP010822">
    <property type="protein sequence ID" value="ALJ90920.1"/>
    <property type="molecule type" value="Genomic_DNA"/>
</dbReference>
<dbReference type="PANTHER" id="PTHR39963">
    <property type="entry name" value="SLL0983 PROTEIN"/>
    <property type="match status" value="1"/>
</dbReference>
<organism evidence="2 3">
    <name type="scientific">Thermus aquaticus (strain ATCC BAA-2747 / Y51MC23)</name>
    <dbReference type="NCBI Taxonomy" id="498848"/>
    <lineage>
        <taxon>Bacteria</taxon>
        <taxon>Thermotogati</taxon>
        <taxon>Deinococcota</taxon>
        <taxon>Deinococci</taxon>
        <taxon>Thermales</taxon>
        <taxon>Thermaceae</taxon>
        <taxon>Thermus</taxon>
    </lineage>
</organism>
<reference evidence="3" key="1">
    <citation type="journal article" date="2015" name="PLoS ONE">
        <title>Complete Genome Sequence of Thermus aquaticus Y51MC23.</title>
        <authorList>
            <person name="Brumm P.J."/>
            <person name="Monsma S."/>
            <person name="Keough B."/>
            <person name="Jasinovica S."/>
            <person name="Ferguson E."/>
            <person name="Schoenfeld T."/>
            <person name="Lodes M."/>
            <person name="Mead D.A."/>
        </authorList>
    </citation>
    <scope>NUCLEOTIDE SEQUENCE [LARGE SCALE GENOMIC DNA]</scope>
    <source>
        <strain evidence="3">BAA-2747 / Y51MC23</strain>
    </source>
</reference>
<dbReference type="Gene3D" id="3.40.50.150">
    <property type="entry name" value="Vaccinia Virus protein VP39"/>
    <property type="match status" value="1"/>
</dbReference>
<dbReference type="InterPro" id="IPR047785">
    <property type="entry name" value="tRNA_MNMC2"/>
</dbReference>
<protein>
    <recommendedName>
        <fullName evidence="1">MnmC-like methyltransferase domain-containing protein</fullName>
    </recommendedName>
</protein>
<sequence length="222" mass="24905">MDFRYTEDGTPTLFHPGYGEAYHPRQGALLQARRLYLENTRTHLHPAPRVLEVGLGLMVNFRVALESALARGVFLRYLAVEKEPLPREVMAAIRLPLPLGERVFGEILKAWPEERFAGPWGELKVVFGDIREAALPTLWATAVFLDPFSPQKNPEAWEEEVLKRLRLASRRGAVLATYSAQGAFRRALKEVGFRPHRVPGVGKREWTVGIAVGAPRFPCNGG</sequence>
<dbReference type="Pfam" id="PF05430">
    <property type="entry name" value="Methyltransf_30"/>
    <property type="match status" value="1"/>
</dbReference>
<dbReference type="RefSeq" id="WP_003045637.1">
    <property type="nucleotide sequence ID" value="NZ_CP010822.1"/>
</dbReference>